<evidence type="ECO:0000256" key="11">
    <source>
        <dbReference type="ARBA" id="ARBA00023163"/>
    </source>
</evidence>
<comment type="catalytic activity">
    <reaction evidence="12">
        <text>ssDNA + n NTP = ssDNA/pppN(pN)n-1 hybrid + (n-1) diphosphate.</text>
        <dbReference type="EC" id="2.7.7.101"/>
    </reaction>
</comment>
<dbReference type="InterPro" id="IPR036977">
    <property type="entry name" value="DNA_primase_Znf_CHC2"/>
</dbReference>
<dbReference type="HAMAP" id="MF_00974">
    <property type="entry name" value="DNA_primase_DnaG"/>
    <property type="match status" value="1"/>
</dbReference>
<dbReference type="GO" id="GO:0005737">
    <property type="term" value="C:cytoplasm"/>
    <property type="evidence" value="ECO:0007669"/>
    <property type="project" value="TreeGrafter"/>
</dbReference>
<dbReference type="InterPro" id="IPR050219">
    <property type="entry name" value="DnaG_primase"/>
</dbReference>
<keyword evidence="10 12" id="KW-0238">DNA-binding</keyword>
<comment type="similarity">
    <text evidence="12 13">Belongs to the DnaG primase family.</text>
</comment>
<comment type="domain">
    <text evidence="12">Contains an N-terminal zinc-binding domain, a central core domain that contains the primase activity, and a C-terminal DnaB-binding domain.</text>
</comment>
<feature type="coiled-coil region" evidence="15">
    <location>
        <begin position="563"/>
        <end position="590"/>
    </location>
</feature>
<dbReference type="GO" id="GO:0003677">
    <property type="term" value="F:DNA binding"/>
    <property type="evidence" value="ECO:0007669"/>
    <property type="project" value="UniProtKB-KW"/>
</dbReference>
<dbReference type="SUPFAM" id="SSF56731">
    <property type="entry name" value="DNA primase core"/>
    <property type="match status" value="1"/>
</dbReference>
<dbReference type="SUPFAM" id="SSF57783">
    <property type="entry name" value="Zinc beta-ribbon"/>
    <property type="match status" value="1"/>
</dbReference>
<dbReference type="InterPro" id="IPR016136">
    <property type="entry name" value="DNA_helicase_N/primase_C"/>
</dbReference>
<comment type="cofactor">
    <cofactor evidence="12 13 14">
        <name>Zn(2+)</name>
        <dbReference type="ChEBI" id="CHEBI:29105"/>
    </cofactor>
    <text evidence="12 13 14">Binds 1 zinc ion per monomer.</text>
</comment>
<dbReference type="AlphaFoldDB" id="A0A1F8B579"/>
<dbReference type="PIRSF" id="PIRSF002811">
    <property type="entry name" value="DnaG"/>
    <property type="match status" value="1"/>
</dbReference>
<evidence type="ECO:0000256" key="2">
    <source>
        <dbReference type="ARBA" id="ARBA00022515"/>
    </source>
</evidence>
<comment type="caution">
    <text evidence="17">The sequence shown here is derived from an EMBL/GenBank/DDBJ whole genome shotgun (WGS) entry which is preliminary data.</text>
</comment>
<feature type="zinc finger region" description="CHC2-type" evidence="12 14">
    <location>
        <begin position="35"/>
        <end position="59"/>
    </location>
</feature>
<dbReference type="EC" id="2.7.7.101" evidence="12"/>
<dbReference type="Pfam" id="PF08275">
    <property type="entry name" value="DNAG_N"/>
    <property type="match status" value="1"/>
</dbReference>
<keyword evidence="9" id="KW-0460">Magnesium</keyword>
<evidence type="ECO:0000313" key="18">
    <source>
        <dbReference type="Proteomes" id="UP000179018"/>
    </source>
</evidence>
<dbReference type="InterPro" id="IPR019475">
    <property type="entry name" value="DNA_primase_DnaB-bd"/>
</dbReference>
<evidence type="ECO:0000256" key="8">
    <source>
        <dbReference type="ARBA" id="ARBA00022833"/>
    </source>
</evidence>
<dbReference type="GO" id="GO:0008270">
    <property type="term" value="F:zinc ion binding"/>
    <property type="evidence" value="ECO:0007669"/>
    <property type="project" value="UniProtKB-UniRule"/>
</dbReference>
<reference evidence="17 18" key="1">
    <citation type="journal article" date="2016" name="Nat. Commun.">
        <title>Thousands of microbial genomes shed light on interconnected biogeochemical processes in an aquifer system.</title>
        <authorList>
            <person name="Anantharaman K."/>
            <person name="Brown C.T."/>
            <person name="Hug L.A."/>
            <person name="Sharon I."/>
            <person name="Castelle C.J."/>
            <person name="Probst A.J."/>
            <person name="Thomas B.C."/>
            <person name="Singh A."/>
            <person name="Wilkins M.J."/>
            <person name="Karaoz U."/>
            <person name="Brodie E.L."/>
            <person name="Williams K.H."/>
            <person name="Hubbard S.S."/>
            <person name="Banfield J.F."/>
        </authorList>
    </citation>
    <scope>NUCLEOTIDE SEQUENCE [LARGE SCALE GENOMIC DNA]</scope>
</reference>
<dbReference type="SMART" id="SM00400">
    <property type="entry name" value="ZnF_CHCC"/>
    <property type="match status" value="1"/>
</dbReference>
<evidence type="ECO:0000256" key="4">
    <source>
        <dbReference type="ARBA" id="ARBA00022695"/>
    </source>
</evidence>
<dbReference type="Pfam" id="PF10410">
    <property type="entry name" value="DnaB_bind"/>
    <property type="match status" value="1"/>
</dbReference>
<feature type="domain" description="Toprim" evidence="16">
    <location>
        <begin position="254"/>
        <end position="335"/>
    </location>
</feature>
<dbReference type="Gene3D" id="1.10.860.10">
    <property type="entry name" value="DNAb Helicase, Chain A"/>
    <property type="match status" value="1"/>
</dbReference>
<evidence type="ECO:0000256" key="5">
    <source>
        <dbReference type="ARBA" id="ARBA00022705"/>
    </source>
</evidence>
<dbReference type="NCBIfam" id="TIGR01391">
    <property type="entry name" value="dnaG"/>
    <property type="match status" value="1"/>
</dbReference>
<dbReference type="SMART" id="SM00493">
    <property type="entry name" value="TOPRIM"/>
    <property type="match status" value="1"/>
</dbReference>
<dbReference type="STRING" id="1802516.A3A75_03195"/>
<dbReference type="InterPro" id="IPR037068">
    <property type="entry name" value="DNA_primase_core_N_sf"/>
</dbReference>
<accession>A0A1F8B579</accession>
<evidence type="ECO:0000256" key="14">
    <source>
        <dbReference type="PIRSR" id="PIRSR002811-1"/>
    </source>
</evidence>
<evidence type="ECO:0000256" key="13">
    <source>
        <dbReference type="PIRNR" id="PIRNR002811"/>
    </source>
</evidence>
<dbReference type="Gene3D" id="3.90.980.10">
    <property type="entry name" value="DNA primase, catalytic core, N-terminal domain"/>
    <property type="match status" value="1"/>
</dbReference>
<dbReference type="PROSITE" id="PS50880">
    <property type="entry name" value="TOPRIM"/>
    <property type="match status" value="1"/>
</dbReference>
<dbReference type="Proteomes" id="UP000179018">
    <property type="component" value="Unassembled WGS sequence"/>
</dbReference>
<keyword evidence="15" id="KW-0175">Coiled coil</keyword>
<keyword evidence="7 12" id="KW-0863">Zinc-finger</keyword>
<evidence type="ECO:0000256" key="9">
    <source>
        <dbReference type="ARBA" id="ARBA00022842"/>
    </source>
</evidence>
<dbReference type="Pfam" id="PF13155">
    <property type="entry name" value="Toprim_2"/>
    <property type="match status" value="1"/>
</dbReference>
<evidence type="ECO:0000256" key="12">
    <source>
        <dbReference type="HAMAP-Rule" id="MF_00974"/>
    </source>
</evidence>
<dbReference type="InterPro" id="IPR006171">
    <property type="entry name" value="TOPRIM_dom"/>
</dbReference>
<dbReference type="PANTHER" id="PTHR30313:SF2">
    <property type="entry name" value="DNA PRIMASE"/>
    <property type="match status" value="1"/>
</dbReference>
<dbReference type="PANTHER" id="PTHR30313">
    <property type="entry name" value="DNA PRIMASE"/>
    <property type="match status" value="1"/>
</dbReference>
<dbReference type="FunFam" id="3.90.580.10:FF:000001">
    <property type="entry name" value="DNA primase"/>
    <property type="match status" value="1"/>
</dbReference>
<keyword evidence="1 12" id="KW-0240">DNA-directed RNA polymerase</keyword>
<evidence type="ECO:0000256" key="10">
    <source>
        <dbReference type="ARBA" id="ARBA00023125"/>
    </source>
</evidence>
<protein>
    <recommendedName>
        <fullName evidence="12 13">DNA primase</fullName>
        <ecNumber evidence="12">2.7.7.101</ecNumber>
    </recommendedName>
</protein>
<dbReference type="InterPro" id="IPR006295">
    <property type="entry name" value="DNA_primase_DnaG"/>
</dbReference>
<keyword evidence="6 12" id="KW-0479">Metal-binding</keyword>
<keyword evidence="3 12" id="KW-0808">Transferase</keyword>
<dbReference type="GO" id="GO:0000428">
    <property type="term" value="C:DNA-directed RNA polymerase complex"/>
    <property type="evidence" value="ECO:0007669"/>
    <property type="project" value="UniProtKB-KW"/>
</dbReference>
<keyword evidence="2 12" id="KW-0639">Primosome</keyword>
<dbReference type="InterPro" id="IPR002694">
    <property type="entry name" value="Znf_CHC2"/>
</dbReference>
<evidence type="ECO:0000256" key="1">
    <source>
        <dbReference type="ARBA" id="ARBA00022478"/>
    </source>
</evidence>
<keyword evidence="5 12" id="KW-0235">DNA replication</keyword>
<comment type="subunit">
    <text evidence="12">Monomer. Interacts with DnaB.</text>
</comment>
<name>A0A1F8B579_9BACT</name>
<evidence type="ECO:0000256" key="15">
    <source>
        <dbReference type="SAM" id="Coils"/>
    </source>
</evidence>
<evidence type="ECO:0000256" key="6">
    <source>
        <dbReference type="ARBA" id="ARBA00022723"/>
    </source>
</evidence>
<dbReference type="EMBL" id="MGHC01000026">
    <property type="protein sequence ID" value="OGM59193.1"/>
    <property type="molecule type" value="Genomic_DNA"/>
</dbReference>
<evidence type="ECO:0000256" key="7">
    <source>
        <dbReference type="ARBA" id="ARBA00022771"/>
    </source>
</evidence>
<dbReference type="InterPro" id="IPR030846">
    <property type="entry name" value="DnaG_bac"/>
</dbReference>
<organism evidence="17 18">
    <name type="scientific">Candidatus Woesebacteria bacterium RIFCSPLOWO2_01_FULL_39_10</name>
    <dbReference type="NCBI Taxonomy" id="1802516"/>
    <lineage>
        <taxon>Bacteria</taxon>
        <taxon>Candidatus Woeseibacteriota</taxon>
    </lineage>
</organism>
<dbReference type="Gene3D" id="3.90.580.10">
    <property type="entry name" value="Zinc finger, CHC2-type domain"/>
    <property type="match status" value="1"/>
</dbReference>
<gene>
    <name evidence="12" type="primary">dnaG</name>
    <name evidence="17" type="ORF">A3A75_03195</name>
</gene>
<evidence type="ECO:0000256" key="3">
    <source>
        <dbReference type="ARBA" id="ARBA00022679"/>
    </source>
</evidence>
<dbReference type="GO" id="GO:0003899">
    <property type="term" value="F:DNA-directed RNA polymerase activity"/>
    <property type="evidence" value="ECO:0007669"/>
    <property type="project" value="UniProtKB-UniRule"/>
</dbReference>
<dbReference type="InterPro" id="IPR013264">
    <property type="entry name" value="DNAG_N"/>
</dbReference>
<comment type="function">
    <text evidence="12 13">RNA polymerase that catalyzes the synthesis of short RNA molecules used as primers for DNA polymerase during DNA replication.</text>
</comment>
<keyword evidence="11 12" id="KW-0804">Transcription</keyword>
<keyword evidence="8 12" id="KW-0862">Zinc</keyword>
<dbReference type="GO" id="GO:0006269">
    <property type="term" value="P:DNA replication, synthesis of primer"/>
    <property type="evidence" value="ECO:0007669"/>
    <property type="project" value="UniProtKB-UniRule"/>
</dbReference>
<dbReference type="InterPro" id="IPR034151">
    <property type="entry name" value="TOPRIM_DnaG_bac"/>
</dbReference>
<keyword evidence="4 12" id="KW-0548">Nucleotidyltransferase</keyword>
<proteinExistence type="inferred from homology"/>
<dbReference type="GO" id="GO:1990077">
    <property type="term" value="C:primosome complex"/>
    <property type="evidence" value="ECO:0007669"/>
    <property type="project" value="UniProtKB-KW"/>
</dbReference>
<evidence type="ECO:0000313" key="17">
    <source>
        <dbReference type="EMBL" id="OGM59193.1"/>
    </source>
</evidence>
<dbReference type="Pfam" id="PF01807">
    <property type="entry name" value="Zn_ribbon_DnaG"/>
    <property type="match status" value="1"/>
</dbReference>
<evidence type="ECO:0000259" key="16">
    <source>
        <dbReference type="PROSITE" id="PS50880"/>
    </source>
</evidence>
<sequence>MTDEVDEIKAKIDIVSIIGEHVELKKAGRNFKGLCPFHSEKTPSFVVSPEMQIFKCFGCGTSGDVYTFLQQYEGMDFYESLQFLAQKAGIKLKTRVGEKSDKEKEYSINQLAAKFYHWVLLNHPKGKDALNYIKTERGLTLETIQAFQIGYSPDAPFAFKKFLVEKKKIPVRDLERVGLVYTRDGRTFDRFRGRIIFPLFDHKGNIVGFAGRIIPGKAPVTLAKYINTPETDIYHKSKILFGLNLTKGEIKKEKCAIVVEGELDAISSWQVGIKNIVAVKGSSLTEEQVRLLARFTDTLILAMDADFAGDAAARRGIEMAEASGLEVRVARMHDFKDPDEAARKDPGALRNSFANAQGVWDFIIDSVVERYKGVSGQSKAKISRELVPVISAIQDKIVQAHYINIVAKRLEVPIEAVKEQIGKTFVGKGPKLITESFVKPKVKERYELLEERLLAVAFHYDPSVLLTRKVQKLFINPLVKRIITEFKTYSENHKTFDLKLFVSNLPKELVDAFIDIALKDTGFEEAAPERLQNELDLIIREIKMLSAKKNLNEIGSFIKKYEISGEKEKLKKAQQEFGELTKRLSELEEENFKGIILNK</sequence>
<dbReference type="Gene3D" id="3.40.1360.10">
    <property type="match status" value="1"/>
</dbReference>
<dbReference type="CDD" id="cd03364">
    <property type="entry name" value="TOPRIM_DnaG_primases"/>
    <property type="match status" value="1"/>
</dbReference>